<evidence type="ECO:0000313" key="6">
    <source>
        <dbReference type="EMBL" id="UUF09351.1"/>
    </source>
</evidence>
<dbReference type="GO" id="GO:0009245">
    <property type="term" value="P:lipid A biosynthetic process"/>
    <property type="evidence" value="ECO:0007669"/>
    <property type="project" value="TreeGrafter"/>
</dbReference>
<dbReference type="GO" id="GO:0008758">
    <property type="term" value="F:UDP-2,3-diacylglucosamine hydrolase activity"/>
    <property type="evidence" value="ECO:0007669"/>
    <property type="project" value="TreeGrafter"/>
</dbReference>
<gene>
    <name evidence="5" type="ORF">J0J69_08815</name>
    <name evidence="6" type="ORF">J0J70_05165</name>
</gene>
<feature type="domain" description="Calcineurin-like phosphoesterase" evidence="4">
    <location>
        <begin position="47"/>
        <end position="209"/>
    </location>
</feature>
<dbReference type="Gene3D" id="3.60.21.10">
    <property type="match status" value="1"/>
</dbReference>
<evidence type="ECO:0000256" key="2">
    <source>
        <dbReference type="ARBA" id="ARBA00022801"/>
    </source>
</evidence>
<keyword evidence="3" id="KW-0812">Transmembrane</keyword>
<dbReference type="CDD" id="cd07385">
    <property type="entry name" value="MPP_YkuE_C"/>
    <property type="match status" value="1"/>
</dbReference>
<dbReference type="RefSeq" id="WP_212725188.1">
    <property type="nucleotide sequence ID" value="NZ_CP071249.1"/>
</dbReference>
<accession>A0A9Q9CPW5</accession>
<dbReference type="EMBL" id="CP071249">
    <property type="protein sequence ID" value="UUF05193.1"/>
    <property type="molecule type" value="Genomic_DNA"/>
</dbReference>
<dbReference type="Proteomes" id="UP001058016">
    <property type="component" value="Chromosome"/>
</dbReference>
<keyword evidence="3" id="KW-1133">Transmembrane helix</keyword>
<evidence type="ECO:0000259" key="4">
    <source>
        <dbReference type="Pfam" id="PF00149"/>
    </source>
</evidence>
<dbReference type="GO" id="GO:0046872">
    <property type="term" value="F:metal ion binding"/>
    <property type="evidence" value="ECO:0007669"/>
    <property type="project" value="UniProtKB-KW"/>
</dbReference>
<dbReference type="GO" id="GO:0016020">
    <property type="term" value="C:membrane"/>
    <property type="evidence" value="ECO:0007669"/>
    <property type="project" value="GOC"/>
</dbReference>
<keyword evidence="7" id="KW-1185">Reference proteome</keyword>
<dbReference type="EMBL" id="CP071250">
    <property type="protein sequence ID" value="UUF09351.1"/>
    <property type="molecule type" value="Genomic_DNA"/>
</dbReference>
<dbReference type="InterPro" id="IPR029052">
    <property type="entry name" value="Metallo-depent_PP-like"/>
</dbReference>
<sequence length="279" mass="31616">MKKLKIFLITLIGVMILGIFLYSQNKWISVEQITVQSTRLPQNFDGFKIMHLSDLHGQYFGKNQSDLLKKINTFKPDLIAITGDLFDSSYDDEASFSLIEQLSDYPVYFVTGNHEAWESHFKELKERLVQMGVRLLHNEHATLEINGQSIELVGIDDPDFGSSVDNNLRIALQESESNKFKLLLSHRPEVFETYVESNIDLVLSGHAHGGQFRLPFIGGLVAPNQGLFPEFSEGTHTKNQTTMIISRGLGNSIIPQRLFNRPHLIEITLKAGAFMHPLF</sequence>
<dbReference type="PANTHER" id="PTHR31302:SF31">
    <property type="entry name" value="PHOSPHODIESTERASE YAEI"/>
    <property type="match status" value="1"/>
</dbReference>
<protein>
    <submittedName>
        <fullName evidence="6">Metallophosphoesterase</fullName>
    </submittedName>
</protein>
<keyword evidence="3" id="KW-0472">Membrane</keyword>
<evidence type="ECO:0000256" key="1">
    <source>
        <dbReference type="ARBA" id="ARBA00022723"/>
    </source>
</evidence>
<proteinExistence type="predicted"/>
<evidence type="ECO:0000313" key="8">
    <source>
        <dbReference type="Proteomes" id="UP001058072"/>
    </source>
</evidence>
<keyword evidence="1" id="KW-0479">Metal-binding</keyword>
<dbReference type="InterPro" id="IPR004843">
    <property type="entry name" value="Calcineurin-like_PHP"/>
</dbReference>
<name>A0A9Q9CPW5_9FIRM</name>
<dbReference type="AlphaFoldDB" id="A0A9Q9CPW5"/>
<dbReference type="Proteomes" id="UP001058072">
    <property type="component" value="Chromosome"/>
</dbReference>
<feature type="transmembrane region" description="Helical" evidence="3">
    <location>
        <begin position="6"/>
        <end position="23"/>
    </location>
</feature>
<evidence type="ECO:0000313" key="7">
    <source>
        <dbReference type="Proteomes" id="UP001058016"/>
    </source>
</evidence>
<dbReference type="SUPFAM" id="SSF56300">
    <property type="entry name" value="Metallo-dependent phosphatases"/>
    <property type="match status" value="1"/>
</dbReference>
<organism evidence="6 8">
    <name type="scientific">Turicibacter bilis</name>
    <dbReference type="NCBI Taxonomy" id="2735723"/>
    <lineage>
        <taxon>Bacteria</taxon>
        <taxon>Bacillati</taxon>
        <taxon>Bacillota</taxon>
        <taxon>Erysipelotrichia</taxon>
        <taxon>Erysipelotrichales</taxon>
        <taxon>Turicibacteraceae</taxon>
        <taxon>Turicibacter</taxon>
    </lineage>
</organism>
<dbReference type="Pfam" id="PF00149">
    <property type="entry name" value="Metallophos"/>
    <property type="match status" value="1"/>
</dbReference>
<keyword evidence="2" id="KW-0378">Hydrolase</keyword>
<evidence type="ECO:0000313" key="5">
    <source>
        <dbReference type="EMBL" id="UUF05193.1"/>
    </source>
</evidence>
<evidence type="ECO:0000256" key="3">
    <source>
        <dbReference type="SAM" id="Phobius"/>
    </source>
</evidence>
<reference evidence="6 7" key="1">
    <citation type="submission" date="2021-03" db="EMBL/GenBank/DDBJ databases">
        <title>Comparative Genomics and Metabolomics in the genus Turicibacter.</title>
        <authorList>
            <person name="Maki J."/>
            <person name="Looft T."/>
        </authorList>
    </citation>
    <scope>NUCLEOTIDE SEQUENCE</scope>
    <source>
        <strain evidence="6">ISU324</strain>
        <strain evidence="5 7">MMM721</strain>
    </source>
</reference>
<dbReference type="PANTHER" id="PTHR31302">
    <property type="entry name" value="TRANSMEMBRANE PROTEIN WITH METALLOPHOSPHOESTERASE DOMAIN-RELATED"/>
    <property type="match status" value="1"/>
</dbReference>
<dbReference type="InterPro" id="IPR051158">
    <property type="entry name" value="Metallophosphoesterase_sf"/>
</dbReference>